<dbReference type="OrthoDB" id="2501249at2759"/>
<keyword evidence="3" id="KW-0687">Ribonucleoprotein</keyword>
<dbReference type="InParanoid" id="W2SH50"/>
<organism evidence="4 5">
    <name type="scientific">Cyphellophora europaea (strain CBS 101466)</name>
    <name type="common">Phialophora europaea</name>
    <dbReference type="NCBI Taxonomy" id="1220924"/>
    <lineage>
        <taxon>Eukaryota</taxon>
        <taxon>Fungi</taxon>
        <taxon>Dikarya</taxon>
        <taxon>Ascomycota</taxon>
        <taxon>Pezizomycotina</taxon>
        <taxon>Eurotiomycetes</taxon>
        <taxon>Chaetothyriomycetidae</taxon>
        <taxon>Chaetothyriales</taxon>
        <taxon>Cyphellophoraceae</taxon>
        <taxon>Cyphellophora</taxon>
    </lineage>
</organism>
<comment type="similarity">
    <text evidence="1">Belongs to the bacterial ribosomal protein bS21 family.</text>
</comment>
<dbReference type="HOGENOM" id="CLU_1119978_0_0_1"/>
<dbReference type="InterPro" id="IPR052837">
    <property type="entry name" value="Mitoribosomal_bS21"/>
</dbReference>
<evidence type="ECO:0000313" key="4">
    <source>
        <dbReference type="EMBL" id="ETN47194.1"/>
    </source>
</evidence>
<dbReference type="RefSeq" id="XP_008711906.1">
    <property type="nucleotide sequence ID" value="XM_008713684.1"/>
</dbReference>
<name>W2SH50_CYPE1</name>
<dbReference type="InterPro" id="IPR001911">
    <property type="entry name" value="Ribosomal_bS21"/>
</dbReference>
<dbReference type="VEuPathDB" id="FungiDB:HMPREF1541_01385"/>
<keyword evidence="2" id="KW-0689">Ribosomal protein</keyword>
<dbReference type="EMBL" id="KB822711">
    <property type="protein sequence ID" value="ETN47194.1"/>
    <property type="molecule type" value="Genomic_DNA"/>
</dbReference>
<dbReference type="Pfam" id="PF01165">
    <property type="entry name" value="Ribosomal_S21"/>
    <property type="match status" value="1"/>
</dbReference>
<evidence type="ECO:0000256" key="3">
    <source>
        <dbReference type="ARBA" id="ARBA00023274"/>
    </source>
</evidence>
<gene>
    <name evidence="4" type="ORF">HMPREF1541_01385</name>
</gene>
<proteinExistence type="inferred from homology"/>
<reference evidence="4 5" key="1">
    <citation type="submission" date="2013-03" db="EMBL/GenBank/DDBJ databases">
        <title>The Genome Sequence of Phialophora europaea CBS 101466.</title>
        <authorList>
            <consortium name="The Broad Institute Genomics Platform"/>
            <person name="Cuomo C."/>
            <person name="de Hoog S."/>
            <person name="Gorbushina A."/>
            <person name="Walker B."/>
            <person name="Young S.K."/>
            <person name="Zeng Q."/>
            <person name="Gargeya S."/>
            <person name="Fitzgerald M."/>
            <person name="Haas B."/>
            <person name="Abouelleil A."/>
            <person name="Allen A.W."/>
            <person name="Alvarado L."/>
            <person name="Arachchi H.M."/>
            <person name="Berlin A.M."/>
            <person name="Chapman S.B."/>
            <person name="Gainer-Dewar J."/>
            <person name="Goldberg J."/>
            <person name="Griggs A."/>
            <person name="Gujja S."/>
            <person name="Hansen M."/>
            <person name="Howarth C."/>
            <person name="Imamovic A."/>
            <person name="Ireland A."/>
            <person name="Larimer J."/>
            <person name="McCowan C."/>
            <person name="Murphy C."/>
            <person name="Pearson M."/>
            <person name="Poon T.W."/>
            <person name="Priest M."/>
            <person name="Roberts A."/>
            <person name="Saif S."/>
            <person name="Shea T."/>
            <person name="Sisk P."/>
            <person name="Sykes S."/>
            <person name="Wortman J."/>
            <person name="Nusbaum C."/>
            <person name="Birren B."/>
        </authorList>
    </citation>
    <scope>NUCLEOTIDE SEQUENCE [LARGE SCALE GENOMIC DNA]</scope>
    <source>
        <strain evidence="4 5">CBS 101466</strain>
    </source>
</reference>
<keyword evidence="5" id="KW-1185">Reference proteome</keyword>
<evidence type="ECO:0000256" key="2">
    <source>
        <dbReference type="ARBA" id="ARBA00022980"/>
    </source>
</evidence>
<dbReference type="PANTHER" id="PTHR41237">
    <property type="entry name" value="37S RIBOSOMAL PROTEIN MRP21, MITOCHONDRIAL"/>
    <property type="match status" value="1"/>
</dbReference>
<dbReference type="GeneID" id="19968724"/>
<dbReference type="STRING" id="1220924.W2SH50"/>
<dbReference type="eggNOG" id="ENOG502SYGP">
    <property type="taxonomic scope" value="Eukaryota"/>
</dbReference>
<dbReference type="GO" id="GO:0070124">
    <property type="term" value="P:mitochondrial translational initiation"/>
    <property type="evidence" value="ECO:0007669"/>
    <property type="project" value="TreeGrafter"/>
</dbReference>
<dbReference type="PANTHER" id="PTHR41237:SF1">
    <property type="entry name" value="SMALL RIBOSOMAL SUBUNIT PROTEIN BS21M"/>
    <property type="match status" value="1"/>
</dbReference>
<dbReference type="AlphaFoldDB" id="W2SH50"/>
<dbReference type="GO" id="GO:0003735">
    <property type="term" value="F:structural constituent of ribosome"/>
    <property type="evidence" value="ECO:0007669"/>
    <property type="project" value="InterPro"/>
</dbReference>
<protein>
    <recommendedName>
        <fullName evidence="6">Ribosomal protein S21</fullName>
    </recommendedName>
</protein>
<accession>W2SH50</accession>
<evidence type="ECO:0008006" key="6">
    <source>
        <dbReference type="Google" id="ProtNLM"/>
    </source>
</evidence>
<evidence type="ECO:0000256" key="1">
    <source>
        <dbReference type="ARBA" id="ARBA00006640"/>
    </source>
</evidence>
<dbReference type="GO" id="GO:0005763">
    <property type="term" value="C:mitochondrial small ribosomal subunit"/>
    <property type="evidence" value="ECO:0007669"/>
    <property type="project" value="TreeGrafter"/>
</dbReference>
<evidence type="ECO:0000313" key="5">
    <source>
        <dbReference type="Proteomes" id="UP000030752"/>
    </source>
</evidence>
<sequence length="250" mass="28469">MHSRSYNYIFTAVTRADTAMLAPGAHAESFDPLLKSLQKEVQPILSMHFGTTDLAQIVGDMDKQAPTPTPAAAQQQRPSIAELADRALDGIMGPPAGRPHSTVTDAETNSKRFSGMDQMNARREQRQKSAHWLNTILPDPDPKLTTSFQRADYGYTQYQRQKEHGPVLRLSPSIGKTEVVGGSVDVTRAFQRMESNVRQNRVKIDTQRQRFHVRRGQLKKNLRIERWRKLFKEGFIAECARVRKMRKQGW</sequence>
<dbReference type="Proteomes" id="UP000030752">
    <property type="component" value="Unassembled WGS sequence"/>
</dbReference>